<gene>
    <name evidence="1" type="ORF">Tco_0856470</name>
</gene>
<name>A0ABQ5B4I9_9ASTR</name>
<dbReference type="Proteomes" id="UP001151760">
    <property type="component" value="Unassembled WGS sequence"/>
</dbReference>
<organism evidence="1 2">
    <name type="scientific">Tanacetum coccineum</name>
    <dbReference type="NCBI Taxonomy" id="301880"/>
    <lineage>
        <taxon>Eukaryota</taxon>
        <taxon>Viridiplantae</taxon>
        <taxon>Streptophyta</taxon>
        <taxon>Embryophyta</taxon>
        <taxon>Tracheophyta</taxon>
        <taxon>Spermatophyta</taxon>
        <taxon>Magnoliopsida</taxon>
        <taxon>eudicotyledons</taxon>
        <taxon>Gunneridae</taxon>
        <taxon>Pentapetalae</taxon>
        <taxon>asterids</taxon>
        <taxon>campanulids</taxon>
        <taxon>Asterales</taxon>
        <taxon>Asteraceae</taxon>
        <taxon>Asteroideae</taxon>
        <taxon>Anthemideae</taxon>
        <taxon>Anthemidinae</taxon>
        <taxon>Tanacetum</taxon>
    </lineage>
</organism>
<reference evidence="1" key="2">
    <citation type="submission" date="2022-01" db="EMBL/GenBank/DDBJ databases">
        <authorList>
            <person name="Yamashiro T."/>
            <person name="Shiraishi A."/>
            <person name="Satake H."/>
            <person name="Nakayama K."/>
        </authorList>
    </citation>
    <scope>NUCLEOTIDE SEQUENCE</scope>
</reference>
<dbReference type="EMBL" id="BQNB010012906">
    <property type="protein sequence ID" value="GJT09428.1"/>
    <property type="molecule type" value="Genomic_DNA"/>
</dbReference>
<reference evidence="1" key="1">
    <citation type="journal article" date="2022" name="Int. J. Mol. Sci.">
        <title>Draft Genome of Tanacetum Coccineum: Genomic Comparison of Closely Related Tanacetum-Family Plants.</title>
        <authorList>
            <person name="Yamashiro T."/>
            <person name="Shiraishi A."/>
            <person name="Nakayama K."/>
            <person name="Satake H."/>
        </authorList>
    </citation>
    <scope>NUCLEOTIDE SEQUENCE</scope>
</reference>
<evidence type="ECO:0000313" key="1">
    <source>
        <dbReference type="EMBL" id="GJT09428.1"/>
    </source>
</evidence>
<keyword evidence="2" id="KW-1185">Reference proteome</keyword>
<proteinExistence type="predicted"/>
<comment type="caution">
    <text evidence="1">The sequence shown here is derived from an EMBL/GenBank/DDBJ whole genome shotgun (WGS) entry which is preliminary data.</text>
</comment>
<protein>
    <submittedName>
        <fullName evidence="1">Uncharacterized protein</fullName>
    </submittedName>
</protein>
<dbReference type="PROSITE" id="PS51257">
    <property type="entry name" value="PROKAR_LIPOPROTEIN"/>
    <property type="match status" value="1"/>
</dbReference>
<sequence length="189" mass="21110">MSPTKSLFNVGSRRISIFIVSTFVSLGCSGNTTRIMRRTLKIFTCCSVVVEKQLNMASVLTRLLDDLKALDSIVHFLVLVVGGWSGLPPFQYRLTRTKSYDTLVVYSIEGCDCADESYSFVETDLYLLQKFDDNCRGDLEDTISSSTLCTSRSWRSTLCELQLSSYNILRHLNLLIVSGSVVSVGCESR</sequence>
<evidence type="ECO:0000313" key="2">
    <source>
        <dbReference type="Proteomes" id="UP001151760"/>
    </source>
</evidence>
<accession>A0ABQ5B4I9</accession>